<dbReference type="Proteomes" id="UP000284109">
    <property type="component" value="Unassembled WGS sequence"/>
</dbReference>
<sequence length="119" mass="13410">MIQGLGIDITEIERVWQASLRTKGFIQRVLTPAEITVYNQYTGQRQKEFLAGRFSAKEAFSKAIGTGIGKVKFQDLTVLNDEQGQPYIEQQLYSGKVLISISHTADYVLTEVILEKRAD</sequence>
<dbReference type="HAMAP" id="MF_00101">
    <property type="entry name" value="AcpS"/>
    <property type="match status" value="1"/>
</dbReference>
<comment type="subcellular location">
    <subcellularLocation>
        <location evidence="1">Cytoplasm</location>
    </subcellularLocation>
</comment>
<feature type="domain" description="4'-phosphopantetheinyl transferase" evidence="2">
    <location>
        <begin position="4"/>
        <end position="110"/>
    </location>
</feature>
<reference evidence="3 4" key="1">
    <citation type="submission" date="2018-07" db="EMBL/GenBank/DDBJ databases">
        <title>Genome sequences of six Lactobacillus spp. isolated from bumble bee guts.</title>
        <authorList>
            <person name="Motta E.V.S."/>
            <person name="Moran N.A."/>
        </authorList>
    </citation>
    <scope>NUCLEOTIDE SEQUENCE [LARGE SCALE GENOMIC DNA]</scope>
    <source>
        <strain evidence="3 4">BI-1.1</strain>
    </source>
</reference>
<gene>
    <name evidence="1" type="primary">acpS</name>
    <name evidence="3" type="ORF">DS831_01015</name>
</gene>
<protein>
    <recommendedName>
        <fullName evidence="1">Holo-[acyl-carrier-protein] synthase</fullName>
        <shortName evidence="1">Holo-ACP synthase</shortName>
        <ecNumber evidence="1">2.7.8.7</ecNumber>
    </recommendedName>
    <alternativeName>
        <fullName evidence="1">4'-phosphopantetheinyl transferase AcpS</fullName>
    </alternativeName>
</protein>
<keyword evidence="1" id="KW-0276">Fatty acid metabolism</keyword>
<evidence type="ECO:0000313" key="3">
    <source>
        <dbReference type="EMBL" id="RHW51941.1"/>
    </source>
</evidence>
<dbReference type="InterPro" id="IPR002582">
    <property type="entry name" value="ACPS"/>
</dbReference>
<dbReference type="Gene3D" id="3.90.470.20">
    <property type="entry name" value="4'-phosphopantetheinyl transferase domain"/>
    <property type="match status" value="1"/>
</dbReference>
<comment type="cofactor">
    <cofactor evidence="1">
        <name>Mg(2+)</name>
        <dbReference type="ChEBI" id="CHEBI:18420"/>
    </cofactor>
</comment>
<evidence type="ECO:0000256" key="1">
    <source>
        <dbReference type="HAMAP-Rule" id="MF_00101"/>
    </source>
</evidence>
<dbReference type="GO" id="GO:0000287">
    <property type="term" value="F:magnesium ion binding"/>
    <property type="evidence" value="ECO:0007669"/>
    <property type="project" value="UniProtKB-UniRule"/>
</dbReference>
<dbReference type="GO" id="GO:0008897">
    <property type="term" value="F:holo-[acyl-carrier-protein] synthase activity"/>
    <property type="evidence" value="ECO:0007669"/>
    <property type="project" value="UniProtKB-UniRule"/>
</dbReference>
<evidence type="ECO:0000313" key="4">
    <source>
        <dbReference type="Proteomes" id="UP000284109"/>
    </source>
</evidence>
<keyword evidence="1" id="KW-0443">Lipid metabolism</keyword>
<comment type="function">
    <text evidence="1">Transfers the 4'-phosphopantetheine moiety from coenzyme A to a Ser of acyl-carrier-protein.</text>
</comment>
<dbReference type="InterPro" id="IPR008278">
    <property type="entry name" value="4-PPantetheinyl_Trfase_dom"/>
</dbReference>
<dbReference type="InterPro" id="IPR004568">
    <property type="entry name" value="Ppantetheine-prot_Trfase_dom"/>
</dbReference>
<dbReference type="RefSeq" id="WP_118899542.1">
    <property type="nucleotide sequence ID" value="NZ_CP031513.1"/>
</dbReference>
<dbReference type="AlphaFoldDB" id="A0A347SPU5"/>
<proteinExistence type="inferred from homology"/>
<dbReference type="OrthoDB" id="517356at2"/>
<comment type="catalytic activity">
    <reaction evidence="1">
        <text>apo-[ACP] + CoA = holo-[ACP] + adenosine 3',5'-bisphosphate + H(+)</text>
        <dbReference type="Rhea" id="RHEA:12068"/>
        <dbReference type="Rhea" id="RHEA-COMP:9685"/>
        <dbReference type="Rhea" id="RHEA-COMP:9690"/>
        <dbReference type="ChEBI" id="CHEBI:15378"/>
        <dbReference type="ChEBI" id="CHEBI:29999"/>
        <dbReference type="ChEBI" id="CHEBI:57287"/>
        <dbReference type="ChEBI" id="CHEBI:58343"/>
        <dbReference type="ChEBI" id="CHEBI:64479"/>
        <dbReference type="EC" id="2.7.8.7"/>
    </reaction>
</comment>
<organism evidence="3 4">
    <name type="scientific">Bombilactobacillus bombi</name>
    <dbReference type="NCBI Taxonomy" id="1303590"/>
    <lineage>
        <taxon>Bacteria</taxon>
        <taxon>Bacillati</taxon>
        <taxon>Bacillota</taxon>
        <taxon>Bacilli</taxon>
        <taxon>Lactobacillales</taxon>
        <taxon>Lactobacillaceae</taxon>
        <taxon>Bombilactobacillus</taxon>
    </lineage>
</organism>
<dbReference type="NCBIfam" id="TIGR00516">
    <property type="entry name" value="acpS"/>
    <property type="match status" value="1"/>
</dbReference>
<dbReference type="InterPro" id="IPR037143">
    <property type="entry name" value="4-PPantetheinyl_Trfase_dom_sf"/>
</dbReference>
<dbReference type="NCBIfam" id="TIGR00556">
    <property type="entry name" value="pantethn_trn"/>
    <property type="match status" value="1"/>
</dbReference>
<accession>A0A347SPU5</accession>
<dbReference type="GO" id="GO:0006633">
    <property type="term" value="P:fatty acid biosynthetic process"/>
    <property type="evidence" value="ECO:0007669"/>
    <property type="project" value="UniProtKB-UniRule"/>
</dbReference>
<dbReference type="Pfam" id="PF01648">
    <property type="entry name" value="ACPS"/>
    <property type="match status" value="1"/>
</dbReference>
<keyword evidence="1" id="KW-0275">Fatty acid biosynthesis</keyword>
<keyword evidence="1" id="KW-0479">Metal-binding</keyword>
<evidence type="ECO:0000259" key="2">
    <source>
        <dbReference type="Pfam" id="PF01648"/>
    </source>
</evidence>
<keyword evidence="1" id="KW-0444">Lipid biosynthesis</keyword>
<dbReference type="GO" id="GO:0005737">
    <property type="term" value="C:cytoplasm"/>
    <property type="evidence" value="ECO:0007669"/>
    <property type="project" value="UniProtKB-SubCell"/>
</dbReference>
<keyword evidence="1" id="KW-0963">Cytoplasm</keyword>
<dbReference type="SUPFAM" id="SSF56214">
    <property type="entry name" value="4'-phosphopantetheinyl transferase"/>
    <property type="match status" value="1"/>
</dbReference>
<feature type="binding site" evidence="1">
    <location>
        <position position="58"/>
    </location>
    <ligand>
        <name>Mg(2+)</name>
        <dbReference type="ChEBI" id="CHEBI:18420"/>
    </ligand>
</feature>
<keyword evidence="1" id="KW-0460">Magnesium</keyword>
<dbReference type="EC" id="2.7.8.7" evidence="1"/>
<feature type="binding site" evidence="1">
    <location>
        <position position="8"/>
    </location>
    <ligand>
        <name>Mg(2+)</name>
        <dbReference type="ChEBI" id="CHEBI:18420"/>
    </ligand>
</feature>
<dbReference type="EMBL" id="QOCR01000001">
    <property type="protein sequence ID" value="RHW51941.1"/>
    <property type="molecule type" value="Genomic_DNA"/>
</dbReference>
<keyword evidence="1" id="KW-0808">Transferase</keyword>
<comment type="caution">
    <text evidence="3">The sequence shown here is derived from an EMBL/GenBank/DDBJ whole genome shotgun (WGS) entry which is preliminary data.</text>
</comment>
<name>A0A347SPU5_9LACO</name>
<comment type="similarity">
    <text evidence="1">Belongs to the P-Pant transferase superfamily. AcpS family.</text>
</comment>
<keyword evidence="4" id="KW-1185">Reference proteome</keyword>
<dbReference type="KEGG" id="lbm:DS830_00360"/>